<protein>
    <submittedName>
        <fullName evidence="1">Uncharacterized protein</fullName>
    </submittedName>
</protein>
<name>A0A554VS98_9FLAO</name>
<dbReference type="Proteomes" id="UP000318833">
    <property type="component" value="Unassembled WGS sequence"/>
</dbReference>
<organism evidence="1 2">
    <name type="scientific">Aquimarina algiphila</name>
    <dbReference type="NCBI Taxonomy" id="2047982"/>
    <lineage>
        <taxon>Bacteria</taxon>
        <taxon>Pseudomonadati</taxon>
        <taxon>Bacteroidota</taxon>
        <taxon>Flavobacteriia</taxon>
        <taxon>Flavobacteriales</taxon>
        <taxon>Flavobacteriaceae</taxon>
        <taxon>Aquimarina</taxon>
    </lineage>
</organism>
<dbReference type="EMBL" id="VLNR01000001">
    <property type="protein sequence ID" value="TSE11550.1"/>
    <property type="molecule type" value="Genomic_DNA"/>
</dbReference>
<reference evidence="1 2" key="1">
    <citation type="submission" date="2019-07" db="EMBL/GenBank/DDBJ databases">
        <title>The draft genome sequence of Aquimarina algiphila M91.</title>
        <authorList>
            <person name="Meng X."/>
        </authorList>
    </citation>
    <scope>NUCLEOTIDE SEQUENCE [LARGE SCALE GENOMIC DNA]</scope>
    <source>
        <strain evidence="1 2">M91</strain>
    </source>
</reference>
<comment type="caution">
    <text evidence="1">The sequence shown here is derived from an EMBL/GenBank/DDBJ whole genome shotgun (WGS) entry which is preliminary data.</text>
</comment>
<sequence>MIIFSSYGGSSISSEISSGAGFSLGDSMYWFSKGGRDSISQLFDLYFINVSKNGGIFIGDFIE</sequence>
<evidence type="ECO:0000313" key="2">
    <source>
        <dbReference type="Proteomes" id="UP000318833"/>
    </source>
</evidence>
<dbReference type="AlphaFoldDB" id="A0A554VS98"/>
<keyword evidence="2" id="KW-1185">Reference proteome</keyword>
<dbReference type="RefSeq" id="WP_109437560.1">
    <property type="nucleotide sequence ID" value="NZ_CANLFO010000004.1"/>
</dbReference>
<gene>
    <name evidence="1" type="ORF">FOF46_00800</name>
</gene>
<evidence type="ECO:0000313" key="1">
    <source>
        <dbReference type="EMBL" id="TSE11550.1"/>
    </source>
</evidence>
<proteinExistence type="predicted"/>
<accession>A0A554VS98</accession>